<evidence type="ECO:0000313" key="2">
    <source>
        <dbReference type="Proteomes" id="UP000299102"/>
    </source>
</evidence>
<proteinExistence type="predicted"/>
<name>A0A4C1YEX4_EUMVA</name>
<reference evidence="1 2" key="1">
    <citation type="journal article" date="2019" name="Commun. Biol.">
        <title>The bagworm genome reveals a unique fibroin gene that provides high tensile strength.</title>
        <authorList>
            <person name="Kono N."/>
            <person name="Nakamura H."/>
            <person name="Ohtoshi R."/>
            <person name="Tomita M."/>
            <person name="Numata K."/>
            <person name="Arakawa K."/>
        </authorList>
    </citation>
    <scope>NUCLEOTIDE SEQUENCE [LARGE SCALE GENOMIC DNA]</scope>
</reference>
<dbReference type="AlphaFoldDB" id="A0A4C1YEX4"/>
<dbReference type="EMBL" id="BGZK01001218">
    <property type="protein sequence ID" value="GBP74676.1"/>
    <property type="molecule type" value="Genomic_DNA"/>
</dbReference>
<comment type="caution">
    <text evidence="1">The sequence shown here is derived from an EMBL/GenBank/DDBJ whole genome shotgun (WGS) entry which is preliminary data.</text>
</comment>
<protein>
    <submittedName>
        <fullName evidence="1">Uncharacterized protein</fullName>
    </submittedName>
</protein>
<dbReference type="Proteomes" id="UP000299102">
    <property type="component" value="Unassembled WGS sequence"/>
</dbReference>
<sequence length="221" mass="24391">MVEEPLSTKMYISTQSITVASPTTSVDSELWRWFKAFAVMTSIPTRCGSDAAMTVITYLYDLTQCVWSPTRVPDAANDTPSLMDLLPTSHPYDYKVPIDSPFGSRGYCLIRSNLSHCYYKQFQRESGVFNAIANNSTGGSYRAVIDQWLTSSESNYKVLCSILATRETITEYLNQVKSQLLCCGGCVEPSVPPFFIVTATAVVSSLTRAGPLERETLSPSV</sequence>
<accession>A0A4C1YEX4</accession>
<organism evidence="1 2">
    <name type="scientific">Eumeta variegata</name>
    <name type="common">Bagworm moth</name>
    <name type="synonym">Eumeta japonica</name>
    <dbReference type="NCBI Taxonomy" id="151549"/>
    <lineage>
        <taxon>Eukaryota</taxon>
        <taxon>Metazoa</taxon>
        <taxon>Ecdysozoa</taxon>
        <taxon>Arthropoda</taxon>
        <taxon>Hexapoda</taxon>
        <taxon>Insecta</taxon>
        <taxon>Pterygota</taxon>
        <taxon>Neoptera</taxon>
        <taxon>Endopterygota</taxon>
        <taxon>Lepidoptera</taxon>
        <taxon>Glossata</taxon>
        <taxon>Ditrysia</taxon>
        <taxon>Tineoidea</taxon>
        <taxon>Psychidae</taxon>
        <taxon>Oiketicinae</taxon>
        <taxon>Eumeta</taxon>
    </lineage>
</organism>
<gene>
    <name evidence="1" type="ORF">EVAR_58942_1</name>
</gene>
<keyword evidence="2" id="KW-1185">Reference proteome</keyword>
<dbReference type="OrthoDB" id="10065625at2759"/>
<evidence type="ECO:0000313" key="1">
    <source>
        <dbReference type="EMBL" id="GBP74676.1"/>
    </source>
</evidence>